<dbReference type="SUPFAM" id="SSF82771">
    <property type="entry name" value="GIY-YIG endonuclease"/>
    <property type="match status" value="1"/>
</dbReference>
<evidence type="ECO:0000313" key="3">
    <source>
        <dbReference type="EMBL" id="GGG66603.1"/>
    </source>
</evidence>
<reference evidence="3" key="2">
    <citation type="submission" date="2020-09" db="EMBL/GenBank/DDBJ databases">
        <authorList>
            <person name="Sun Q."/>
            <person name="Zhou Y."/>
        </authorList>
    </citation>
    <scope>NUCLEOTIDE SEQUENCE</scope>
    <source>
        <strain evidence="3">CGMCC 1.12997</strain>
    </source>
</reference>
<comment type="similarity">
    <text evidence="1">Belongs to the UPF0213 family.</text>
</comment>
<dbReference type="CDD" id="cd10448">
    <property type="entry name" value="GIY-YIG_unchar_3"/>
    <property type="match status" value="1"/>
</dbReference>
<dbReference type="InterPro" id="IPR050190">
    <property type="entry name" value="UPF0213_domain"/>
</dbReference>
<dbReference type="PANTHER" id="PTHR34477:SF5">
    <property type="entry name" value="BSL5627 PROTEIN"/>
    <property type="match status" value="1"/>
</dbReference>
<proteinExistence type="inferred from homology"/>
<dbReference type="PROSITE" id="PS50164">
    <property type="entry name" value="GIY_YIG"/>
    <property type="match status" value="1"/>
</dbReference>
<dbReference type="AlphaFoldDB" id="A0A917H4K7"/>
<protein>
    <recommendedName>
        <fullName evidence="2">GIY-YIG domain-containing protein</fullName>
    </recommendedName>
</protein>
<feature type="domain" description="GIY-YIG" evidence="2">
    <location>
        <begin position="1"/>
        <end position="77"/>
    </location>
</feature>
<dbReference type="RefSeq" id="WP_188552601.1">
    <property type="nucleotide sequence ID" value="NZ_BMGT01000001.1"/>
</dbReference>
<dbReference type="Gene3D" id="3.40.1440.10">
    <property type="entry name" value="GIY-YIG endonuclease"/>
    <property type="match status" value="1"/>
</dbReference>
<dbReference type="PANTHER" id="PTHR34477">
    <property type="entry name" value="UPF0213 PROTEIN YHBQ"/>
    <property type="match status" value="1"/>
</dbReference>
<dbReference type="EMBL" id="BMGT01000001">
    <property type="protein sequence ID" value="GGG66603.1"/>
    <property type="molecule type" value="Genomic_DNA"/>
</dbReference>
<dbReference type="InterPro" id="IPR035901">
    <property type="entry name" value="GIY-YIG_endonuc_sf"/>
</dbReference>
<evidence type="ECO:0000256" key="1">
    <source>
        <dbReference type="ARBA" id="ARBA00007435"/>
    </source>
</evidence>
<dbReference type="Pfam" id="PF01541">
    <property type="entry name" value="GIY-YIG"/>
    <property type="match status" value="1"/>
</dbReference>
<evidence type="ECO:0000313" key="4">
    <source>
        <dbReference type="Proteomes" id="UP000647241"/>
    </source>
</evidence>
<evidence type="ECO:0000259" key="2">
    <source>
        <dbReference type="PROSITE" id="PS50164"/>
    </source>
</evidence>
<organism evidence="3 4">
    <name type="scientific">Edaphobacter dinghuensis</name>
    <dbReference type="NCBI Taxonomy" id="1560005"/>
    <lineage>
        <taxon>Bacteria</taxon>
        <taxon>Pseudomonadati</taxon>
        <taxon>Acidobacteriota</taxon>
        <taxon>Terriglobia</taxon>
        <taxon>Terriglobales</taxon>
        <taxon>Acidobacteriaceae</taxon>
        <taxon>Edaphobacter</taxon>
    </lineage>
</organism>
<keyword evidence="4" id="KW-1185">Reference proteome</keyword>
<comment type="caution">
    <text evidence="3">The sequence shown here is derived from an EMBL/GenBank/DDBJ whole genome shotgun (WGS) entry which is preliminary data.</text>
</comment>
<gene>
    <name evidence="3" type="ORF">GCM10011585_05550</name>
</gene>
<dbReference type="Proteomes" id="UP000647241">
    <property type="component" value="Unassembled WGS sequence"/>
</dbReference>
<reference evidence="3" key="1">
    <citation type="journal article" date="2014" name="Int. J. Syst. Evol. Microbiol.">
        <title>Complete genome sequence of Corynebacterium casei LMG S-19264T (=DSM 44701T), isolated from a smear-ripened cheese.</title>
        <authorList>
            <consortium name="US DOE Joint Genome Institute (JGI-PGF)"/>
            <person name="Walter F."/>
            <person name="Albersmeier A."/>
            <person name="Kalinowski J."/>
            <person name="Ruckert C."/>
        </authorList>
    </citation>
    <scope>NUCLEOTIDE SEQUENCE</scope>
    <source>
        <strain evidence="3">CGMCC 1.12997</strain>
    </source>
</reference>
<sequence>MPEISYILASGFKHLYIGVTTELEHRILQHKNGSFPDSFTERYNIKYLVYFERFADLSSAITREKQLKRWSRIKKLRLIVNENPTWRDLSEDWGKPIEPFREENLKPPLSFSSK</sequence>
<name>A0A917H4K7_9BACT</name>
<accession>A0A917H4K7</accession>
<dbReference type="InterPro" id="IPR000305">
    <property type="entry name" value="GIY-YIG_endonuc"/>
</dbReference>